<comment type="caution">
    <text evidence="3">The sequence shown here is derived from an EMBL/GenBank/DDBJ whole genome shotgun (WGS) entry which is preliminary data.</text>
</comment>
<evidence type="ECO:0000256" key="2">
    <source>
        <dbReference type="SAM" id="SignalP"/>
    </source>
</evidence>
<feature type="chain" id="PRO_5043270508" evidence="2">
    <location>
        <begin position="16"/>
        <end position="592"/>
    </location>
</feature>
<dbReference type="InterPro" id="IPR008160">
    <property type="entry name" value="Collagen"/>
</dbReference>
<evidence type="ECO:0000313" key="6">
    <source>
        <dbReference type="Proteomes" id="UP001152797"/>
    </source>
</evidence>
<dbReference type="PANTHER" id="PTHR24023:SF1112">
    <property type="entry name" value="COL_CUTICLE_N DOMAIN-CONTAINING PROTEIN-RELATED"/>
    <property type="match status" value="1"/>
</dbReference>
<dbReference type="Pfam" id="PF01391">
    <property type="entry name" value="Collagen"/>
    <property type="match status" value="1"/>
</dbReference>
<keyword evidence="2" id="KW-0732">Signal</keyword>
<feature type="compositionally biased region" description="Low complexity" evidence="1">
    <location>
        <begin position="396"/>
        <end position="410"/>
    </location>
</feature>
<accession>A0A9P1CJL4</accession>
<organism evidence="3">
    <name type="scientific">Cladocopium goreaui</name>
    <dbReference type="NCBI Taxonomy" id="2562237"/>
    <lineage>
        <taxon>Eukaryota</taxon>
        <taxon>Sar</taxon>
        <taxon>Alveolata</taxon>
        <taxon>Dinophyceae</taxon>
        <taxon>Suessiales</taxon>
        <taxon>Symbiodiniaceae</taxon>
        <taxon>Cladocopium</taxon>
    </lineage>
</organism>
<dbReference type="GO" id="GO:0031012">
    <property type="term" value="C:extracellular matrix"/>
    <property type="evidence" value="ECO:0007669"/>
    <property type="project" value="TreeGrafter"/>
</dbReference>
<dbReference type="GO" id="GO:0030198">
    <property type="term" value="P:extracellular matrix organization"/>
    <property type="evidence" value="ECO:0007669"/>
    <property type="project" value="TreeGrafter"/>
</dbReference>
<gene>
    <name evidence="3" type="ORF">C1SCF055_LOCUS19668</name>
</gene>
<reference evidence="4" key="2">
    <citation type="submission" date="2024-04" db="EMBL/GenBank/DDBJ databases">
        <authorList>
            <person name="Chen Y."/>
            <person name="Shah S."/>
            <person name="Dougan E. K."/>
            <person name="Thang M."/>
            <person name="Chan C."/>
        </authorList>
    </citation>
    <scope>NUCLEOTIDE SEQUENCE [LARGE SCALE GENOMIC DNA]</scope>
</reference>
<reference evidence="3" key="1">
    <citation type="submission" date="2022-10" db="EMBL/GenBank/DDBJ databases">
        <authorList>
            <person name="Chen Y."/>
            <person name="Dougan E. K."/>
            <person name="Chan C."/>
            <person name="Rhodes N."/>
            <person name="Thang M."/>
        </authorList>
    </citation>
    <scope>NUCLEOTIDE SEQUENCE</scope>
</reference>
<dbReference type="PANTHER" id="PTHR24023">
    <property type="entry name" value="COLLAGEN ALPHA"/>
    <property type="match status" value="1"/>
</dbReference>
<dbReference type="EMBL" id="CAMXCT010001769">
    <property type="protein sequence ID" value="CAI3992874.1"/>
    <property type="molecule type" value="Genomic_DNA"/>
</dbReference>
<proteinExistence type="predicted"/>
<protein>
    <submittedName>
        <fullName evidence="5">Ankyrin repeat and zinc finger domain-containing protein 1</fullName>
    </submittedName>
</protein>
<evidence type="ECO:0000313" key="4">
    <source>
        <dbReference type="EMBL" id="CAL1146249.1"/>
    </source>
</evidence>
<keyword evidence="6" id="KW-1185">Reference proteome</keyword>
<feature type="region of interest" description="Disordered" evidence="1">
    <location>
        <begin position="372"/>
        <end position="441"/>
    </location>
</feature>
<evidence type="ECO:0000313" key="3">
    <source>
        <dbReference type="EMBL" id="CAI3992874.1"/>
    </source>
</evidence>
<feature type="compositionally biased region" description="Low complexity" evidence="1">
    <location>
        <begin position="375"/>
        <end position="384"/>
    </location>
</feature>
<dbReference type="GO" id="GO:0030020">
    <property type="term" value="F:extracellular matrix structural constituent conferring tensile strength"/>
    <property type="evidence" value="ECO:0007669"/>
    <property type="project" value="TreeGrafter"/>
</dbReference>
<dbReference type="AlphaFoldDB" id="A0A9P1CJL4"/>
<dbReference type="EMBL" id="CAMXCT020001769">
    <property type="protein sequence ID" value="CAL1146249.1"/>
    <property type="molecule type" value="Genomic_DNA"/>
</dbReference>
<dbReference type="GO" id="GO:0005615">
    <property type="term" value="C:extracellular space"/>
    <property type="evidence" value="ECO:0007669"/>
    <property type="project" value="TreeGrafter"/>
</dbReference>
<dbReference type="EMBL" id="CAMXCT030001769">
    <property type="protein sequence ID" value="CAL4780186.1"/>
    <property type="molecule type" value="Genomic_DNA"/>
</dbReference>
<sequence>MDLFLCSLLPFLVLAVPHDARVHVHHDGGITSTHRHAPHKLEEVQALAEAIFKEHRHPQHRSHHSWARIRHRKTSKTPKMHQIFLEKMAELNRVTDSSRVDTAATDAADPSLSQKKAAALAAGRTAAEEAKSAAKALDEVSMAAGDAAFESASSAGLQELMAANLAAESAGLAVSLMNELSNLTVAAAHAATAAAMKHGMQQQQAIGAGASAAGRAASSMVSDDADIAGTAATAAAAAAEFANSSGLSTEEIATASARAAAVAAAEHASAAGKSITELQNLVRQAAVVAFQTASKLYAMPETTTRPPTPAEDVLYSPDQVSAAIQAIKDLTQTAGEEHVGFIPKDNLSSIIAQNKSIKPVVGPPGALVSSIYGEPGPMGARGPTGPAGPTGPQGPPGAAARGPPGELGPDGPHGPTGPHGNPGQRGIPGPEGPVGDPPAETKVWNNILDYYKEVLKNMSSTNGRRARAVNKDLSLMNQQAALFQARHNGIRSGAMGLHAYLLRSFSRVASSLSQAARLDESVSEMASHPTSRQGLRDAERLLPVVQAQHNVIQQTEIASSHGFKPSSLVEKGHADLAKVSMVLSLWWLLRCF</sequence>
<dbReference type="Proteomes" id="UP001152797">
    <property type="component" value="Unassembled WGS sequence"/>
</dbReference>
<dbReference type="InterPro" id="IPR050149">
    <property type="entry name" value="Collagen_superfamily"/>
</dbReference>
<name>A0A9P1CJL4_9DINO</name>
<dbReference type="OrthoDB" id="440893at2759"/>
<evidence type="ECO:0000256" key="1">
    <source>
        <dbReference type="SAM" id="MobiDB-lite"/>
    </source>
</evidence>
<evidence type="ECO:0000313" key="5">
    <source>
        <dbReference type="EMBL" id="CAL4780186.1"/>
    </source>
</evidence>
<feature type="signal peptide" evidence="2">
    <location>
        <begin position="1"/>
        <end position="15"/>
    </location>
</feature>